<dbReference type="Proteomes" id="UP001219525">
    <property type="component" value="Unassembled WGS sequence"/>
</dbReference>
<dbReference type="EMBL" id="JARJCW010000219">
    <property type="protein sequence ID" value="KAJ7185135.1"/>
    <property type="molecule type" value="Genomic_DNA"/>
</dbReference>
<sequence length="345" mass="37761">MPTPKQYNYRTKNCATLRGPRLEPRSFGTLEITVLIHTACKSAGILAFAFVCHQQLSELDEPTEDIFVHTSLPQRMRIRTQTSARTARHVLFDQHWLAIVLHQQAPSLPLPLPYPGPRALSRRAWARPLLLLGTGGVQAVAGVSSAQMGRKPALLADALAWTQTAQLMRSVGGQEETETFAPRRPLAWQPFQRPRGRRTICALANALVWVHTSGDMEPALLVDALAWMRVHIGDGSMQAVSPMTALSTDRAADAQLRKPTLLANALLADTLAWVCGSVQLSLASKSFRRPRGLTRSAAIRKTALLADVLAWVRAHVGDSGVQAVAACARAGRKIQKLRRGLCYRG</sequence>
<keyword evidence="2" id="KW-1185">Reference proteome</keyword>
<protein>
    <submittedName>
        <fullName evidence="1">Uncharacterized protein</fullName>
    </submittedName>
</protein>
<organism evidence="1 2">
    <name type="scientific">Mycena pura</name>
    <dbReference type="NCBI Taxonomy" id="153505"/>
    <lineage>
        <taxon>Eukaryota</taxon>
        <taxon>Fungi</taxon>
        <taxon>Dikarya</taxon>
        <taxon>Basidiomycota</taxon>
        <taxon>Agaricomycotina</taxon>
        <taxon>Agaricomycetes</taxon>
        <taxon>Agaricomycetidae</taxon>
        <taxon>Agaricales</taxon>
        <taxon>Marasmiineae</taxon>
        <taxon>Mycenaceae</taxon>
        <taxon>Mycena</taxon>
    </lineage>
</organism>
<dbReference type="AlphaFoldDB" id="A0AAD6Y2L0"/>
<reference evidence="1" key="1">
    <citation type="submission" date="2023-03" db="EMBL/GenBank/DDBJ databases">
        <title>Massive genome expansion in bonnet fungi (Mycena s.s.) driven by repeated elements and novel gene families across ecological guilds.</title>
        <authorList>
            <consortium name="Lawrence Berkeley National Laboratory"/>
            <person name="Harder C.B."/>
            <person name="Miyauchi S."/>
            <person name="Viragh M."/>
            <person name="Kuo A."/>
            <person name="Thoen E."/>
            <person name="Andreopoulos B."/>
            <person name="Lu D."/>
            <person name="Skrede I."/>
            <person name="Drula E."/>
            <person name="Henrissat B."/>
            <person name="Morin E."/>
            <person name="Kohler A."/>
            <person name="Barry K."/>
            <person name="LaButti K."/>
            <person name="Morin E."/>
            <person name="Salamov A."/>
            <person name="Lipzen A."/>
            <person name="Mereny Z."/>
            <person name="Hegedus B."/>
            <person name="Baldrian P."/>
            <person name="Stursova M."/>
            <person name="Weitz H."/>
            <person name="Taylor A."/>
            <person name="Grigoriev I.V."/>
            <person name="Nagy L.G."/>
            <person name="Martin F."/>
            <person name="Kauserud H."/>
        </authorList>
    </citation>
    <scope>NUCLEOTIDE SEQUENCE</scope>
    <source>
        <strain evidence="1">9144</strain>
    </source>
</reference>
<accession>A0AAD6Y2L0</accession>
<gene>
    <name evidence="1" type="ORF">GGX14DRAFT_409311</name>
</gene>
<evidence type="ECO:0000313" key="1">
    <source>
        <dbReference type="EMBL" id="KAJ7185135.1"/>
    </source>
</evidence>
<proteinExistence type="predicted"/>
<comment type="caution">
    <text evidence="1">The sequence shown here is derived from an EMBL/GenBank/DDBJ whole genome shotgun (WGS) entry which is preliminary data.</text>
</comment>
<evidence type="ECO:0000313" key="2">
    <source>
        <dbReference type="Proteomes" id="UP001219525"/>
    </source>
</evidence>
<name>A0AAD6Y2L0_9AGAR</name>